<dbReference type="AlphaFoldDB" id="A0A1J1HSS4"/>
<name>A0A1J1HSS4_9DIPT</name>
<gene>
    <name evidence="1" type="ORF">CLUMA_CG004296</name>
</gene>
<keyword evidence="2" id="KW-1185">Reference proteome</keyword>
<evidence type="ECO:0000313" key="1">
    <source>
        <dbReference type="EMBL" id="CRK90594.1"/>
    </source>
</evidence>
<protein>
    <submittedName>
        <fullName evidence="1">CLUMA_CG004296, isoform A</fullName>
    </submittedName>
</protein>
<evidence type="ECO:0000313" key="2">
    <source>
        <dbReference type="Proteomes" id="UP000183832"/>
    </source>
</evidence>
<proteinExistence type="predicted"/>
<reference evidence="1 2" key="1">
    <citation type="submission" date="2015-04" db="EMBL/GenBank/DDBJ databases">
        <authorList>
            <person name="Syromyatnikov M.Y."/>
            <person name="Popov V.N."/>
        </authorList>
    </citation>
    <scope>NUCLEOTIDE SEQUENCE [LARGE SCALE GENOMIC DNA]</scope>
</reference>
<accession>A0A1J1HSS4</accession>
<sequence>MKRNIITSCPSTITPVHPKQIMIWGVWGRRLEGLLIKNLLTTFRESELGDPKFFVWIADPI</sequence>
<dbReference type="EMBL" id="CVRI01000020">
    <property type="protein sequence ID" value="CRK90594.1"/>
    <property type="molecule type" value="Genomic_DNA"/>
</dbReference>
<dbReference type="Proteomes" id="UP000183832">
    <property type="component" value="Unassembled WGS sequence"/>
</dbReference>
<organism evidence="1 2">
    <name type="scientific">Clunio marinus</name>
    <dbReference type="NCBI Taxonomy" id="568069"/>
    <lineage>
        <taxon>Eukaryota</taxon>
        <taxon>Metazoa</taxon>
        <taxon>Ecdysozoa</taxon>
        <taxon>Arthropoda</taxon>
        <taxon>Hexapoda</taxon>
        <taxon>Insecta</taxon>
        <taxon>Pterygota</taxon>
        <taxon>Neoptera</taxon>
        <taxon>Endopterygota</taxon>
        <taxon>Diptera</taxon>
        <taxon>Nematocera</taxon>
        <taxon>Chironomoidea</taxon>
        <taxon>Chironomidae</taxon>
        <taxon>Clunio</taxon>
    </lineage>
</organism>